<evidence type="ECO:0000256" key="1">
    <source>
        <dbReference type="SAM" id="MobiDB-lite"/>
    </source>
</evidence>
<evidence type="ECO:0000313" key="2">
    <source>
        <dbReference type="EMBL" id="KAK4546238.1"/>
    </source>
</evidence>
<dbReference type="EMBL" id="JAVFHQ010000016">
    <property type="protein sequence ID" value="KAK4546238.1"/>
    <property type="molecule type" value="Genomic_DNA"/>
</dbReference>
<name>A0AAV9JLQ5_9PEZI</name>
<keyword evidence="3" id="KW-1185">Reference proteome</keyword>
<accession>A0AAV9JLQ5</accession>
<feature type="region of interest" description="Disordered" evidence="1">
    <location>
        <begin position="246"/>
        <end position="274"/>
    </location>
</feature>
<comment type="caution">
    <text evidence="2">The sequence shown here is derived from an EMBL/GenBank/DDBJ whole genome shotgun (WGS) entry which is preliminary data.</text>
</comment>
<gene>
    <name evidence="2" type="ORF">LTR36_002375</name>
</gene>
<protein>
    <submittedName>
        <fullName evidence="2">Uncharacterized protein</fullName>
    </submittedName>
</protein>
<dbReference type="AlphaFoldDB" id="A0AAV9JLQ5"/>
<sequence length="307" mass="34269">MDLATTTTSGRSNVHLHGLPREIQDIIFEYAYPPVADLKLVDRRQWEFREKQRRMEASNTHEVAPFPSSKVNDFMVSKEFFAVAAEAYMKNNSTSISDNASYLLTMTMMSGGITAAYLTHVKVLLMLANQLPSLPKLQRLTLTMSPADFDVVKTNHPLIDELDPSDFAQLNEIEYITKLRGLQEVRVQSVLHVRAVSDDQKHTLQANMDGLKAFLEAHVKGGTPGSEEHPEVGFLATVPRLHCTKRGFSEMPDGSEDELDSSFESSAPLTDSDIPGTAEEVEVLMWTNPQGMVQWICEAKKRLLSSA</sequence>
<organism evidence="2 3">
    <name type="scientific">Oleoguttula mirabilis</name>
    <dbReference type="NCBI Taxonomy" id="1507867"/>
    <lineage>
        <taxon>Eukaryota</taxon>
        <taxon>Fungi</taxon>
        <taxon>Dikarya</taxon>
        <taxon>Ascomycota</taxon>
        <taxon>Pezizomycotina</taxon>
        <taxon>Dothideomycetes</taxon>
        <taxon>Dothideomycetidae</taxon>
        <taxon>Mycosphaerellales</taxon>
        <taxon>Teratosphaeriaceae</taxon>
        <taxon>Oleoguttula</taxon>
    </lineage>
</organism>
<evidence type="ECO:0000313" key="3">
    <source>
        <dbReference type="Proteomes" id="UP001324427"/>
    </source>
</evidence>
<dbReference type="Proteomes" id="UP001324427">
    <property type="component" value="Unassembled WGS sequence"/>
</dbReference>
<proteinExistence type="predicted"/>
<reference evidence="2 3" key="1">
    <citation type="submission" date="2021-11" db="EMBL/GenBank/DDBJ databases">
        <title>Black yeast isolated from Biological Soil Crust.</title>
        <authorList>
            <person name="Kurbessoian T."/>
        </authorList>
    </citation>
    <scope>NUCLEOTIDE SEQUENCE [LARGE SCALE GENOMIC DNA]</scope>
    <source>
        <strain evidence="2 3">CCFEE 5522</strain>
    </source>
</reference>